<dbReference type="OrthoDB" id="60433at2759"/>
<evidence type="ECO:0000313" key="4">
    <source>
        <dbReference type="EnsemblMetazoa" id="XP_038064461.1"/>
    </source>
</evidence>
<organism evidence="4 5">
    <name type="scientific">Patiria miniata</name>
    <name type="common">Bat star</name>
    <name type="synonym">Asterina miniata</name>
    <dbReference type="NCBI Taxonomy" id="46514"/>
    <lineage>
        <taxon>Eukaryota</taxon>
        <taxon>Metazoa</taxon>
        <taxon>Echinodermata</taxon>
        <taxon>Eleutherozoa</taxon>
        <taxon>Asterozoa</taxon>
        <taxon>Asteroidea</taxon>
        <taxon>Valvatacea</taxon>
        <taxon>Valvatida</taxon>
        <taxon>Asterinidae</taxon>
        <taxon>Patiria</taxon>
    </lineage>
</organism>
<dbReference type="Pfam" id="PF00023">
    <property type="entry name" value="Ank"/>
    <property type="match status" value="1"/>
</dbReference>
<feature type="region of interest" description="Disordered" evidence="2">
    <location>
        <begin position="104"/>
        <end position="143"/>
    </location>
</feature>
<feature type="compositionally biased region" description="Basic and acidic residues" evidence="2">
    <location>
        <begin position="124"/>
        <end position="138"/>
    </location>
</feature>
<feature type="domain" description="SIPAR" evidence="3">
    <location>
        <begin position="6"/>
        <end position="295"/>
    </location>
</feature>
<dbReference type="PRINTS" id="PR01415">
    <property type="entry name" value="ANKYRIN"/>
</dbReference>
<evidence type="ECO:0000313" key="5">
    <source>
        <dbReference type="Proteomes" id="UP000887568"/>
    </source>
</evidence>
<accession>A0A914ALP4</accession>
<proteinExistence type="predicted"/>
<feature type="repeat" description="ANK" evidence="1">
    <location>
        <begin position="404"/>
        <end position="427"/>
    </location>
</feature>
<dbReference type="Pfam" id="PF12796">
    <property type="entry name" value="Ank_2"/>
    <property type="match status" value="1"/>
</dbReference>
<dbReference type="SMART" id="SM00248">
    <property type="entry name" value="ANK"/>
    <property type="match status" value="4"/>
</dbReference>
<dbReference type="EnsemblMetazoa" id="XM_038208533.1">
    <property type="protein sequence ID" value="XP_038064461.1"/>
    <property type="gene ID" value="LOC119734903"/>
</dbReference>
<dbReference type="PROSITE" id="PS50297">
    <property type="entry name" value="ANK_REP_REGION"/>
    <property type="match status" value="2"/>
</dbReference>
<evidence type="ECO:0000256" key="2">
    <source>
        <dbReference type="SAM" id="MobiDB-lite"/>
    </source>
</evidence>
<keyword evidence="1" id="KW-0040">ANK repeat</keyword>
<dbReference type="InterPro" id="IPR040355">
    <property type="entry name" value="FAM220A"/>
</dbReference>
<dbReference type="RefSeq" id="XP_038064461.1">
    <property type="nucleotide sequence ID" value="XM_038208533.1"/>
</dbReference>
<sequence>MTRSVKDLRELICVSRLTMRDSDDEDDELSRPLSSLSIFGEPSPASCTAQPAEDMNGLSLAPRPPWEEKVSKPLSPQTTGARRKQPKTNKHMVNMNNNASIDFKKFKTPLPPLESRPSSGSSIDSDRPDSGEVKRQDNPRGNFDDMLQYIDGDMIVDWLGRANGMVDELASWCNDGDNFVVFANFMLTDFPEVQRLELLQMEVGILHDELSLVFDQGLKQGKVQLTDLDRLVSAILREYPGRLCGPRGTHVFLNILDTLSSERTDDYKTLLTDVKISTRNREFAQSLLAVRAFLLLSVWSNIVNFYRRFKSDDPLCEPCVSVDPTIKPPPTASIVQRRAYQAVQRGFVSVLHYLVRSGKLDVAAVNKEDRSLVFEAVMHNQPRVLHYLLTKVQPRLDVNHPSESGNTPLHAAANWGHAEVVHMLLDKAQASVNATNPKCDDATPLHLAVMQGHTAVCKLLLEAGADLDASMNGVSPAQLARDMGHGDILVLLTRRRETYDYQERVDEEEDAMMES</sequence>
<dbReference type="Gene3D" id="1.25.40.20">
    <property type="entry name" value="Ankyrin repeat-containing domain"/>
    <property type="match status" value="1"/>
</dbReference>
<dbReference type="PANTHER" id="PTHR31980">
    <property type="entry name" value="PROTEIN FAM220A"/>
    <property type="match status" value="1"/>
</dbReference>
<feature type="compositionally biased region" description="Basic residues" evidence="2">
    <location>
        <begin position="81"/>
        <end position="90"/>
    </location>
</feature>
<dbReference type="SUPFAM" id="SSF48403">
    <property type="entry name" value="Ankyrin repeat"/>
    <property type="match status" value="1"/>
</dbReference>
<dbReference type="PROSITE" id="PS50088">
    <property type="entry name" value="ANK_REPEAT"/>
    <property type="match status" value="2"/>
</dbReference>
<reference evidence="4" key="1">
    <citation type="submission" date="2022-11" db="UniProtKB">
        <authorList>
            <consortium name="EnsemblMetazoa"/>
        </authorList>
    </citation>
    <scope>IDENTIFICATION</scope>
</reference>
<keyword evidence="5" id="KW-1185">Reference proteome</keyword>
<protein>
    <recommendedName>
        <fullName evidence="3">SIPAR domain-containing protein</fullName>
    </recommendedName>
</protein>
<dbReference type="Proteomes" id="UP000887568">
    <property type="component" value="Unplaced"/>
</dbReference>
<feature type="repeat" description="ANK" evidence="1">
    <location>
        <begin position="440"/>
        <end position="472"/>
    </location>
</feature>
<evidence type="ECO:0000256" key="1">
    <source>
        <dbReference type="PROSITE-ProRule" id="PRU00023"/>
    </source>
</evidence>
<dbReference type="PANTHER" id="PTHR31980:SF1">
    <property type="entry name" value="PROTEIN FAM220A"/>
    <property type="match status" value="1"/>
</dbReference>
<dbReference type="GeneID" id="119734903"/>
<dbReference type="InterPro" id="IPR029155">
    <property type="entry name" value="SIPAR"/>
</dbReference>
<dbReference type="Pfam" id="PF15487">
    <property type="entry name" value="FAM220"/>
    <property type="match status" value="1"/>
</dbReference>
<dbReference type="OMA" id="NKQYAQW"/>
<feature type="region of interest" description="Disordered" evidence="2">
    <location>
        <begin position="20"/>
        <end position="92"/>
    </location>
</feature>
<name>A0A914ALP4_PATMI</name>
<dbReference type="InterPro" id="IPR036770">
    <property type="entry name" value="Ankyrin_rpt-contain_sf"/>
</dbReference>
<evidence type="ECO:0000259" key="3">
    <source>
        <dbReference type="Pfam" id="PF15487"/>
    </source>
</evidence>
<dbReference type="AlphaFoldDB" id="A0A914ALP4"/>
<dbReference type="InterPro" id="IPR002110">
    <property type="entry name" value="Ankyrin_rpt"/>
</dbReference>